<dbReference type="SMART" id="SM00220">
    <property type="entry name" value="S_TKc"/>
    <property type="match status" value="1"/>
</dbReference>
<dbReference type="PANTHER" id="PTHR22967:SF57">
    <property type="entry name" value="AUXILIN, ISOFORM A-RELATED"/>
    <property type="match status" value="1"/>
</dbReference>
<dbReference type="GO" id="GO:0005737">
    <property type="term" value="C:cytoplasm"/>
    <property type="evidence" value="ECO:0007669"/>
    <property type="project" value="TreeGrafter"/>
</dbReference>
<dbReference type="InterPro" id="IPR011009">
    <property type="entry name" value="Kinase-like_dom_sf"/>
</dbReference>
<comment type="catalytic activity">
    <reaction evidence="7">
        <text>L-threonyl-[protein] + ATP = O-phospho-L-threonyl-[protein] + ADP + H(+)</text>
        <dbReference type="Rhea" id="RHEA:46608"/>
        <dbReference type="Rhea" id="RHEA-COMP:11060"/>
        <dbReference type="Rhea" id="RHEA-COMP:11605"/>
        <dbReference type="ChEBI" id="CHEBI:15378"/>
        <dbReference type="ChEBI" id="CHEBI:30013"/>
        <dbReference type="ChEBI" id="CHEBI:30616"/>
        <dbReference type="ChEBI" id="CHEBI:61977"/>
        <dbReference type="ChEBI" id="CHEBI:456216"/>
        <dbReference type="EC" id="2.7.11.1"/>
    </reaction>
</comment>
<evidence type="ECO:0000259" key="10">
    <source>
        <dbReference type="PROSITE" id="PS50011"/>
    </source>
</evidence>
<evidence type="ECO:0000256" key="8">
    <source>
        <dbReference type="ARBA" id="ARBA00048679"/>
    </source>
</evidence>
<dbReference type="GO" id="GO:2000369">
    <property type="term" value="P:regulation of clathrin-dependent endocytosis"/>
    <property type="evidence" value="ECO:0007669"/>
    <property type="project" value="TreeGrafter"/>
</dbReference>
<keyword evidence="5" id="KW-0418">Kinase</keyword>
<feature type="compositionally biased region" description="Gly residues" evidence="9">
    <location>
        <begin position="1"/>
        <end position="11"/>
    </location>
</feature>
<keyword evidence="11" id="KW-1185">Reference proteome</keyword>
<name>A0A915M1A8_MELJA</name>
<feature type="region of interest" description="Disordered" evidence="9">
    <location>
        <begin position="1"/>
        <end position="44"/>
    </location>
</feature>
<evidence type="ECO:0000256" key="5">
    <source>
        <dbReference type="ARBA" id="ARBA00022777"/>
    </source>
</evidence>
<evidence type="ECO:0000313" key="12">
    <source>
        <dbReference type="WBParaSite" id="scaffold2203_cov253.g4440"/>
    </source>
</evidence>
<keyword evidence="3" id="KW-0808">Transferase</keyword>
<dbReference type="PANTHER" id="PTHR22967">
    <property type="entry name" value="SERINE/THREONINE PROTEIN KINASE"/>
    <property type="match status" value="1"/>
</dbReference>
<sequence>MPLGIFGGSSKDGGPKPQPLTSEESILKKEKNVGSSSNTPSEIKDTKGSVVKLNKKTYTVERKLAEGGFAIVYLVVDKHNRSYALKRQLIRDDQRQVEASRTESQIVKNLSGHKNIIEYVDHQLVLGKTGVYDYMLLTTYYPENVLIDRGSSKERPIYILCDFGSATTKVLSKEHYSHAFMEEEIQRYTTLSYRAPEMIDLFSGTPIDTKSDIWALGIMLYKLCYFSLPFGESALAIQGGLFSFPEVPQIQDGIKAMINLMLTMSAKHRPNIYQMSYLAFSAAGKKCPVFNVEKCARIELNEAIQILHLRDKLGSNYSRLFEKAINDFEAQKRRHTMPNQPVSKEENQTNIPSTSNETPNPTPSISSKLAEGVIVNTTTKEIGEMHPRSATTSVNPRLRPKPNQAFSTPNQKTTNLTEVDSFVNKSKQISGNIKGESSTSSQMVEQQTGDEEDLTLHLSAFQPYSLAQEEKKNNNSFKITENTARIFEVSNPFAQQCSSSSDFNNMDDKIFGEHFDAIRRDRVNFQEEDNLIFETNKYCERISNDFVTECGTSSRNNFSNLSKQVDRDWETIEKRMGDDPFMNAPPILPSQYLHRN</sequence>
<dbReference type="GO" id="GO:0005524">
    <property type="term" value="F:ATP binding"/>
    <property type="evidence" value="ECO:0007669"/>
    <property type="project" value="UniProtKB-KW"/>
</dbReference>
<feature type="region of interest" description="Disordered" evidence="9">
    <location>
        <begin position="385"/>
        <end position="411"/>
    </location>
</feature>
<comment type="catalytic activity">
    <reaction evidence="8">
        <text>L-seryl-[protein] + ATP = O-phospho-L-seryl-[protein] + ADP + H(+)</text>
        <dbReference type="Rhea" id="RHEA:17989"/>
        <dbReference type="Rhea" id="RHEA-COMP:9863"/>
        <dbReference type="Rhea" id="RHEA-COMP:11604"/>
        <dbReference type="ChEBI" id="CHEBI:15378"/>
        <dbReference type="ChEBI" id="CHEBI:29999"/>
        <dbReference type="ChEBI" id="CHEBI:30616"/>
        <dbReference type="ChEBI" id="CHEBI:83421"/>
        <dbReference type="ChEBI" id="CHEBI:456216"/>
        <dbReference type="EC" id="2.7.11.1"/>
    </reaction>
</comment>
<keyword evidence="4" id="KW-0547">Nucleotide-binding</keyword>
<evidence type="ECO:0000256" key="9">
    <source>
        <dbReference type="SAM" id="MobiDB-lite"/>
    </source>
</evidence>
<evidence type="ECO:0000256" key="4">
    <source>
        <dbReference type="ARBA" id="ARBA00022741"/>
    </source>
</evidence>
<dbReference type="Proteomes" id="UP000887561">
    <property type="component" value="Unplaced"/>
</dbReference>
<dbReference type="InterPro" id="IPR000719">
    <property type="entry name" value="Prot_kinase_dom"/>
</dbReference>
<dbReference type="GO" id="GO:0045747">
    <property type="term" value="P:positive regulation of Notch signaling pathway"/>
    <property type="evidence" value="ECO:0007669"/>
    <property type="project" value="TreeGrafter"/>
</dbReference>
<dbReference type="GO" id="GO:0004674">
    <property type="term" value="F:protein serine/threonine kinase activity"/>
    <property type="evidence" value="ECO:0007669"/>
    <property type="project" value="UniProtKB-KW"/>
</dbReference>
<feature type="region of interest" description="Disordered" evidence="9">
    <location>
        <begin position="332"/>
        <end position="366"/>
    </location>
</feature>
<evidence type="ECO:0000313" key="11">
    <source>
        <dbReference type="Proteomes" id="UP000887561"/>
    </source>
</evidence>
<evidence type="ECO:0000256" key="1">
    <source>
        <dbReference type="ARBA" id="ARBA00012513"/>
    </source>
</evidence>
<dbReference type="GO" id="GO:0035612">
    <property type="term" value="F:AP-2 adaptor complex binding"/>
    <property type="evidence" value="ECO:0007669"/>
    <property type="project" value="TreeGrafter"/>
</dbReference>
<organism evidence="11 12">
    <name type="scientific">Meloidogyne javanica</name>
    <name type="common">Root-knot nematode worm</name>
    <dbReference type="NCBI Taxonomy" id="6303"/>
    <lineage>
        <taxon>Eukaryota</taxon>
        <taxon>Metazoa</taxon>
        <taxon>Ecdysozoa</taxon>
        <taxon>Nematoda</taxon>
        <taxon>Chromadorea</taxon>
        <taxon>Rhabditida</taxon>
        <taxon>Tylenchina</taxon>
        <taxon>Tylenchomorpha</taxon>
        <taxon>Tylenchoidea</taxon>
        <taxon>Meloidogynidae</taxon>
        <taxon>Meloidogyninae</taxon>
        <taxon>Meloidogyne</taxon>
        <taxon>Meloidogyne incognita group</taxon>
    </lineage>
</organism>
<dbReference type="Gene3D" id="1.10.510.10">
    <property type="entry name" value="Transferase(Phosphotransferase) domain 1"/>
    <property type="match status" value="1"/>
</dbReference>
<dbReference type="PROSITE" id="PS50011">
    <property type="entry name" value="PROTEIN_KINASE_DOM"/>
    <property type="match status" value="1"/>
</dbReference>
<evidence type="ECO:0000256" key="2">
    <source>
        <dbReference type="ARBA" id="ARBA00022527"/>
    </source>
</evidence>
<dbReference type="Pfam" id="PF00069">
    <property type="entry name" value="Pkinase"/>
    <property type="match status" value="1"/>
</dbReference>
<dbReference type="SUPFAM" id="SSF56112">
    <property type="entry name" value="Protein kinase-like (PK-like)"/>
    <property type="match status" value="1"/>
</dbReference>
<dbReference type="AlphaFoldDB" id="A0A915M1A8"/>
<reference evidence="12" key="1">
    <citation type="submission" date="2022-11" db="UniProtKB">
        <authorList>
            <consortium name="WormBaseParasite"/>
        </authorList>
    </citation>
    <scope>IDENTIFICATION</scope>
</reference>
<dbReference type="Gene3D" id="3.30.200.20">
    <property type="entry name" value="Phosphorylase Kinase, domain 1"/>
    <property type="match status" value="1"/>
</dbReference>
<feature type="compositionally biased region" description="Low complexity" evidence="9">
    <location>
        <begin position="349"/>
        <end position="366"/>
    </location>
</feature>
<keyword evidence="2" id="KW-0723">Serine/threonine-protein kinase</keyword>
<evidence type="ECO:0000256" key="7">
    <source>
        <dbReference type="ARBA" id="ARBA00047899"/>
    </source>
</evidence>
<protein>
    <recommendedName>
        <fullName evidence="1">non-specific serine/threonine protein kinase</fullName>
        <ecNumber evidence="1">2.7.11.1</ecNumber>
    </recommendedName>
</protein>
<dbReference type="WBParaSite" id="scaffold2203_cov253.g4440">
    <property type="protein sequence ID" value="scaffold2203_cov253.g4440"/>
    <property type="gene ID" value="scaffold2203_cov253.g4440"/>
</dbReference>
<feature type="region of interest" description="Disordered" evidence="9">
    <location>
        <begin position="576"/>
        <end position="596"/>
    </location>
</feature>
<accession>A0A915M1A8</accession>
<proteinExistence type="predicted"/>
<evidence type="ECO:0000256" key="3">
    <source>
        <dbReference type="ARBA" id="ARBA00022679"/>
    </source>
</evidence>
<evidence type="ECO:0000256" key="6">
    <source>
        <dbReference type="ARBA" id="ARBA00022840"/>
    </source>
</evidence>
<feature type="domain" description="Protein kinase" evidence="10">
    <location>
        <begin position="1"/>
        <end position="280"/>
    </location>
</feature>
<dbReference type="EC" id="2.7.11.1" evidence="1"/>
<keyword evidence="6" id="KW-0067">ATP-binding</keyword>